<dbReference type="Gene3D" id="2.30.40.10">
    <property type="entry name" value="Urease, subunit C, domain 1"/>
    <property type="match status" value="1"/>
</dbReference>
<comment type="caution">
    <text evidence="2">The sequence shown here is derived from an EMBL/GenBank/DDBJ whole genome shotgun (WGS) entry which is preliminary data.</text>
</comment>
<dbReference type="InterPro" id="IPR013108">
    <property type="entry name" value="Amidohydro_3"/>
</dbReference>
<proteinExistence type="predicted"/>
<dbReference type="SUPFAM" id="SSF51338">
    <property type="entry name" value="Composite domain of metallo-dependent hydrolases"/>
    <property type="match status" value="1"/>
</dbReference>
<evidence type="ECO:0000259" key="1">
    <source>
        <dbReference type="Pfam" id="PF07969"/>
    </source>
</evidence>
<reference evidence="2 3" key="1">
    <citation type="submission" date="2020-08" db="EMBL/GenBank/DDBJ databases">
        <title>A Genomic Blueprint of the Chicken Gut Microbiome.</title>
        <authorList>
            <person name="Gilroy R."/>
            <person name="Ravi A."/>
            <person name="Getino M."/>
            <person name="Pursley I."/>
            <person name="Horton D.L."/>
            <person name="Alikhan N.-F."/>
            <person name="Baker D."/>
            <person name="Gharbi K."/>
            <person name="Hall N."/>
            <person name="Watson M."/>
            <person name="Adriaenssens E.M."/>
            <person name="Foster-Nyarko E."/>
            <person name="Jarju S."/>
            <person name="Secka A."/>
            <person name="Antonio M."/>
            <person name="Oren A."/>
            <person name="Chaudhuri R."/>
            <person name="La Ragione R.M."/>
            <person name="Hildebrand F."/>
            <person name="Pallen M.J."/>
        </authorList>
    </citation>
    <scope>NUCLEOTIDE SEQUENCE [LARGE SCALE GENOMIC DNA]</scope>
    <source>
        <strain evidence="2 3">Sa3CUA8</strain>
    </source>
</reference>
<gene>
    <name evidence="2" type="ORF">H9659_03865</name>
</gene>
<dbReference type="EMBL" id="JACSQY010000002">
    <property type="protein sequence ID" value="MBD7907471.1"/>
    <property type="molecule type" value="Genomic_DNA"/>
</dbReference>
<feature type="domain" description="Amidohydrolase 3" evidence="1">
    <location>
        <begin position="46"/>
        <end position="521"/>
    </location>
</feature>
<evidence type="ECO:0000313" key="2">
    <source>
        <dbReference type="EMBL" id="MBD7907471.1"/>
    </source>
</evidence>
<evidence type="ECO:0000313" key="3">
    <source>
        <dbReference type="Proteomes" id="UP000659496"/>
    </source>
</evidence>
<dbReference type="Gene3D" id="3.20.20.140">
    <property type="entry name" value="Metal-dependent hydrolases"/>
    <property type="match status" value="1"/>
</dbReference>
<sequence>MKTIWHNGRIYTMEKEGETVEAVLTEDGTVLEVGTLDRLRAQADNEVDLQGAVMYPGFIDSHMHMIGHGSRLLQVDLSYVTSAEQMLVRLKEAAADHPTDEWFTADGWNENNFADCRIVTRLELDSISTSPMFLKRTCRHAALANSKALELAGITKDTPDPDNGTIVRDGAGEATGLLLEGAADLVEAVIPVPDEAALTRALQASVEDLLARGITGAVTDDLGYYADYRNPLQAFRNVIGEDKLKFRAHLLRRSTVFQSLMEDGATYDEPWIHGGEMKFFIDGALGGRTALLSKPYSDDPGNSGMAVLTDEEIRENIALARQYGEAVAVHTIGDKALEKLLDAIEANPPAGGKRDRIIHVNVLSDELVDRMERLPVILDIQPVFVSSDFPWAKDRLGEDRMDWAYAWKKLIERGFICGGGSDAPVEEVDPLLGIYAAAYRRKPGEKHEGYLPKEKLSRYESVALFTSGSAATMDKADSRGKIAKGFDADFTILDRDLLTVDSEDMLKAKTFMTVVAGEIMYKGN</sequence>
<dbReference type="PANTHER" id="PTHR22642">
    <property type="entry name" value="IMIDAZOLONEPROPIONASE"/>
    <property type="match status" value="1"/>
</dbReference>
<dbReference type="CDD" id="cd01300">
    <property type="entry name" value="YtcJ_like"/>
    <property type="match status" value="1"/>
</dbReference>
<dbReference type="SUPFAM" id="SSF51556">
    <property type="entry name" value="Metallo-dependent hydrolases"/>
    <property type="match status" value="1"/>
</dbReference>
<dbReference type="InterPro" id="IPR033932">
    <property type="entry name" value="YtcJ-like"/>
</dbReference>
<accession>A0ABR8PH24</accession>
<dbReference type="Gene3D" id="3.10.310.70">
    <property type="match status" value="1"/>
</dbReference>
<organism evidence="2 3">
    <name type="scientific">Sporosarcina gallistercoris</name>
    <dbReference type="NCBI Taxonomy" id="2762245"/>
    <lineage>
        <taxon>Bacteria</taxon>
        <taxon>Bacillati</taxon>
        <taxon>Bacillota</taxon>
        <taxon>Bacilli</taxon>
        <taxon>Bacillales</taxon>
        <taxon>Caryophanaceae</taxon>
        <taxon>Sporosarcina</taxon>
    </lineage>
</organism>
<dbReference type="InterPro" id="IPR032466">
    <property type="entry name" value="Metal_Hydrolase"/>
</dbReference>
<dbReference type="Proteomes" id="UP000659496">
    <property type="component" value="Unassembled WGS sequence"/>
</dbReference>
<dbReference type="PANTHER" id="PTHR22642:SF2">
    <property type="entry name" value="PROTEIN LONG AFTER FAR-RED 3"/>
    <property type="match status" value="1"/>
</dbReference>
<dbReference type="RefSeq" id="WP_191688638.1">
    <property type="nucleotide sequence ID" value="NZ_JACSQY010000002.1"/>
</dbReference>
<name>A0ABR8PH24_9BACL</name>
<dbReference type="Pfam" id="PF07969">
    <property type="entry name" value="Amidohydro_3"/>
    <property type="match status" value="1"/>
</dbReference>
<keyword evidence="3" id="KW-1185">Reference proteome</keyword>
<protein>
    <submittedName>
        <fullName evidence="2">Amidohydrolase</fullName>
    </submittedName>
</protein>
<dbReference type="InterPro" id="IPR011059">
    <property type="entry name" value="Metal-dep_hydrolase_composite"/>
</dbReference>